<evidence type="ECO:0000313" key="2">
    <source>
        <dbReference type="Proteomes" id="UP000054166"/>
    </source>
</evidence>
<reference evidence="1 2" key="1">
    <citation type="submission" date="2014-04" db="EMBL/GenBank/DDBJ databases">
        <authorList>
            <consortium name="DOE Joint Genome Institute"/>
            <person name="Kuo A."/>
            <person name="Tarkka M."/>
            <person name="Buscot F."/>
            <person name="Kohler A."/>
            <person name="Nagy L.G."/>
            <person name="Floudas D."/>
            <person name="Copeland A."/>
            <person name="Barry K.W."/>
            <person name="Cichocki N."/>
            <person name="Veneault-Fourrey C."/>
            <person name="LaButti K."/>
            <person name="Lindquist E.A."/>
            <person name="Lipzen A."/>
            <person name="Lundell T."/>
            <person name="Morin E."/>
            <person name="Murat C."/>
            <person name="Sun H."/>
            <person name="Tunlid A."/>
            <person name="Henrissat B."/>
            <person name="Grigoriev I.V."/>
            <person name="Hibbett D.S."/>
            <person name="Martin F."/>
            <person name="Nordberg H.P."/>
            <person name="Cantor M.N."/>
            <person name="Hua S.X."/>
        </authorList>
    </citation>
    <scope>NUCLEOTIDE SEQUENCE [LARGE SCALE GENOMIC DNA]</scope>
    <source>
        <strain evidence="1 2">F 1598</strain>
    </source>
</reference>
<dbReference type="EMBL" id="KN833069">
    <property type="protein sequence ID" value="KIM73960.1"/>
    <property type="molecule type" value="Genomic_DNA"/>
</dbReference>
<dbReference type="Proteomes" id="UP000054166">
    <property type="component" value="Unassembled WGS sequence"/>
</dbReference>
<proteinExistence type="predicted"/>
<accession>A0A0C3EMY9</accession>
<gene>
    <name evidence="1" type="ORF">PILCRDRAFT_715305</name>
</gene>
<reference evidence="2" key="2">
    <citation type="submission" date="2015-01" db="EMBL/GenBank/DDBJ databases">
        <title>Evolutionary Origins and Diversification of the Mycorrhizal Mutualists.</title>
        <authorList>
            <consortium name="DOE Joint Genome Institute"/>
            <consortium name="Mycorrhizal Genomics Consortium"/>
            <person name="Kohler A."/>
            <person name="Kuo A."/>
            <person name="Nagy L.G."/>
            <person name="Floudas D."/>
            <person name="Copeland A."/>
            <person name="Barry K.W."/>
            <person name="Cichocki N."/>
            <person name="Veneault-Fourrey C."/>
            <person name="LaButti K."/>
            <person name="Lindquist E.A."/>
            <person name="Lipzen A."/>
            <person name="Lundell T."/>
            <person name="Morin E."/>
            <person name="Murat C."/>
            <person name="Riley R."/>
            <person name="Ohm R."/>
            <person name="Sun H."/>
            <person name="Tunlid A."/>
            <person name="Henrissat B."/>
            <person name="Grigoriev I.V."/>
            <person name="Hibbett D.S."/>
            <person name="Martin F."/>
        </authorList>
    </citation>
    <scope>NUCLEOTIDE SEQUENCE [LARGE SCALE GENOMIC DNA]</scope>
    <source>
        <strain evidence="2">F 1598</strain>
    </source>
</reference>
<dbReference type="InParanoid" id="A0A0C3EMY9"/>
<evidence type="ECO:0000313" key="1">
    <source>
        <dbReference type="EMBL" id="KIM73960.1"/>
    </source>
</evidence>
<keyword evidence="2" id="KW-1185">Reference proteome</keyword>
<sequence>MSDEVSSVVGYIEISNVVSSISKPGKSRKSGGGDLRQKLLKSEQVKSLLVVKPWLRCLGLSLPSTAGDVPHQTGHTPRKNIFQYHYLLYSSPLGRCCIPVYLSLR</sequence>
<dbReference type="HOGENOM" id="CLU_2237630_0_0_1"/>
<protein>
    <submittedName>
        <fullName evidence="1">Uncharacterized protein</fullName>
    </submittedName>
</protein>
<name>A0A0C3EMY9_PILCF</name>
<dbReference type="AlphaFoldDB" id="A0A0C3EMY9"/>
<organism evidence="1 2">
    <name type="scientific">Piloderma croceum (strain F 1598)</name>
    <dbReference type="NCBI Taxonomy" id="765440"/>
    <lineage>
        <taxon>Eukaryota</taxon>
        <taxon>Fungi</taxon>
        <taxon>Dikarya</taxon>
        <taxon>Basidiomycota</taxon>
        <taxon>Agaricomycotina</taxon>
        <taxon>Agaricomycetes</taxon>
        <taxon>Agaricomycetidae</taxon>
        <taxon>Atheliales</taxon>
        <taxon>Atheliaceae</taxon>
        <taxon>Piloderma</taxon>
    </lineage>
</organism>